<dbReference type="Gene3D" id="2.60.120.310">
    <property type="entry name" value="Copper type II, ascorbate-dependent monooxygenase, N-terminal domain"/>
    <property type="match status" value="1"/>
</dbReference>
<dbReference type="Gene3D" id="2.60.120.230">
    <property type="match status" value="2"/>
</dbReference>
<reference evidence="6 7" key="1">
    <citation type="submission" date="2019-03" db="EMBL/GenBank/DDBJ databases">
        <title>First draft genome of Liparis tanakae, snailfish: a comprehensive survey of snailfish specific genes.</title>
        <authorList>
            <person name="Kim W."/>
            <person name="Song I."/>
            <person name="Jeong J.-H."/>
            <person name="Kim D."/>
            <person name="Kim S."/>
            <person name="Ryu S."/>
            <person name="Song J.Y."/>
            <person name="Lee S.K."/>
        </authorList>
    </citation>
    <scope>NUCLEOTIDE SEQUENCE [LARGE SCALE GENOMIC DNA]</scope>
    <source>
        <tissue evidence="6">Muscle</tissue>
    </source>
</reference>
<evidence type="ECO:0000256" key="3">
    <source>
        <dbReference type="ARBA" id="ARBA00023180"/>
    </source>
</evidence>
<dbReference type="Pfam" id="PF03712">
    <property type="entry name" value="Cu2_monoox_C"/>
    <property type="match status" value="3"/>
</dbReference>
<dbReference type="PANTHER" id="PTHR10680">
    <property type="entry name" value="PEPTIDYL-GLYCINE ALPHA-AMIDATING MONOOXYGENASE"/>
    <property type="match status" value="1"/>
</dbReference>
<keyword evidence="1" id="KW-0732">Signal</keyword>
<dbReference type="OrthoDB" id="8896352at2759"/>
<dbReference type="GO" id="GO:0004504">
    <property type="term" value="F:peptidylglycine monooxygenase activity"/>
    <property type="evidence" value="ECO:0007669"/>
    <property type="project" value="TreeGrafter"/>
</dbReference>
<evidence type="ECO:0000256" key="4">
    <source>
        <dbReference type="SAM" id="MobiDB-lite"/>
    </source>
</evidence>
<dbReference type="EMBL" id="SRLO01008224">
    <property type="protein sequence ID" value="TNN27484.1"/>
    <property type="molecule type" value="Genomic_DNA"/>
</dbReference>
<comment type="caution">
    <text evidence="6">The sequence shown here is derived from an EMBL/GenBank/DDBJ whole genome shotgun (WGS) entry which is preliminary data.</text>
</comment>
<protein>
    <submittedName>
        <fullName evidence="6">Peptidyl-glycine alpha-amidating monooxygenase</fullName>
    </submittedName>
</protein>
<feature type="domain" description="Copper type II ascorbate-dependent monooxygenase C-terminal" evidence="5">
    <location>
        <begin position="38"/>
        <end position="121"/>
    </location>
</feature>
<feature type="domain" description="Copper type II ascorbate-dependent monooxygenase C-terminal" evidence="5">
    <location>
        <begin position="206"/>
        <end position="244"/>
    </location>
</feature>
<dbReference type="InterPro" id="IPR036939">
    <property type="entry name" value="Cu2_ascorb_mOase_N_sf"/>
</dbReference>
<dbReference type="PANTHER" id="PTHR10680:SF14">
    <property type="entry name" value="PEPTIDYL-GLYCINE ALPHA-AMIDATING MONOOXYGENASE"/>
    <property type="match status" value="1"/>
</dbReference>
<dbReference type="InterPro" id="IPR024548">
    <property type="entry name" value="Cu2_monoox_C"/>
</dbReference>
<dbReference type="AlphaFoldDB" id="A0A4Z2EG84"/>
<dbReference type="SUPFAM" id="SSF49742">
    <property type="entry name" value="PHM/PNGase F"/>
    <property type="match status" value="3"/>
</dbReference>
<proteinExistence type="predicted"/>
<evidence type="ECO:0000313" key="6">
    <source>
        <dbReference type="EMBL" id="TNN27484.1"/>
    </source>
</evidence>
<dbReference type="GO" id="GO:0005507">
    <property type="term" value="F:copper ion binding"/>
    <property type="evidence" value="ECO:0007669"/>
    <property type="project" value="InterPro"/>
</dbReference>
<accession>A0A4Z2EG84</accession>
<keyword evidence="6" id="KW-0560">Oxidoreductase</keyword>
<dbReference type="InterPro" id="IPR008977">
    <property type="entry name" value="PHM/PNGase_F_dom_sf"/>
</dbReference>
<evidence type="ECO:0000256" key="1">
    <source>
        <dbReference type="ARBA" id="ARBA00022729"/>
    </source>
</evidence>
<feature type="region of interest" description="Disordered" evidence="4">
    <location>
        <begin position="268"/>
        <end position="294"/>
    </location>
</feature>
<keyword evidence="7" id="KW-1185">Reference proteome</keyword>
<evidence type="ECO:0000256" key="2">
    <source>
        <dbReference type="ARBA" id="ARBA00023157"/>
    </source>
</evidence>
<organism evidence="6 7">
    <name type="scientific">Liparis tanakae</name>
    <name type="common">Tanaka's snailfish</name>
    <dbReference type="NCBI Taxonomy" id="230148"/>
    <lineage>
        <taxon>Eukaryota</taxon>
        <taxon>Metazoa</taxon>
        <taxon>Chordata</taxon>
        <taxon>Craniata</taxon>
        <taxon>Vertebrata</taxon>
        <taxon>Euteleostomi</taxon>
        <taxon>Actinopterygii</taxon>
        <taxon>Neopterygii</taxon>
        <taxon>Teleostei</taxon>
        <taxon>Neoteleostei</taxon>
        <taxon>Acanthomorphata</taxon>
        <taxon>Eupercaria</taxon>
        <taxon>Perciformes</taxon>
        <taxon>Cottioidei</taxon>
        <taxon>Cottales</taxon>
        <taxon>Liparidae</taxon>
        <taxon>Liparis</taxon>
    </lineage>
</organism>
<dbReference type="InterPro" id="IPR014784">
    <property type="entry name" value="Cu2_ascorb_mOase-like_C"/>
</dbReference>
<keyword evidence="3" id="KW-0325">Glycoprotein</keyword>
<name>A0A4Z2EG84_9TELE</name>
<keyword evidence="6" id="KW-0503">Monooxygenase</keyword>
<gene>
    <name evidence="6" type="primary">Pam_0</name>
    <name evidence="6" type="ORF">EYF80_062372</name>
</gene>
<keyword evidence="2" id="KW-1015">Disulfide bond</keyword>
<feature type="domain" description="Copper type II ascorbate-dependent monooxygenase C-terminal" evidence="5">
    <location>
        <begin position="140"/>
        <end position="178"/>
    </location>
</feature>
<sequence>MTHLVLQIHYGDVGAFKDHHKDCSGVTLRMTTKPQPFIAGIYLLMSVDTVILPGKRVTNADISCEYRSYPIYPFAFRTHTHHLAPVVTWRSVCVTGKVVSGYRIRDGKWTLIGRQSPQLPQCSDSDHTGSSRLIVDVCPLQAFYPAHEEVMVKYGDTIAARCVFSGEGTTSRTYIGEQLQRPWDPEQAFGVWDQRDVTGCLSVCSGTSDDEMCNFYIMYYMDSKHANPYMSCMKPGARALFQNIPAEANVPIAVSPVHMNAMMHMGHAPGPQEKKKAEQVLDQGESKNMESLSHTDGSHHAALLSAAVNSCEAGLLSRPLKTSKTASPMQLLSAGENHMYGSTVTPPALLLCWSRGVNLSDVV</sequence>
<feature type="compositionally biased region" description="Basic and acidic residues" evidence="4">
    <location>
        <begin position="272"/>
        <end position="288"/>
    </location>
</feature>
<evidence type="ECO:0000313" key="7">
    <source>
        <dbReference type="Proteomes" id="UP000314294"/>
    </source>
</evidence>
<evidence type="ECO:0000259" key="5">
    <source>
        <dbReference type="Pfam" id="PF03712"/>
    </source>
</evidence>
<dbReference type="Proteomes" id="UP000314294">
    <property type="component" value="Unassembled WGS sequence"/>
</dbReference>
<dbReference type="GO" id="GO:0005576">
    <property type="term" value="C:extracellular region"/>
    <property type="evidence" value="ECO:0007669"/>
    <property type="project" value="TreeGrafter"/>
</dbReference>